<dbReference type="InterPro" id="IPR036915">
    <property type="entry name" value="Cyclin-like_sf"/>
</dbReference>
<dbReference type="VEuPathDB" id="MicrosporidiaDB:TUBRATIS_007390"/>
<dbReference type="EMBL" id="RCSS01000151">
    <property type="protein sequence ID" value="RVD92750.1"/>
    <property type="molecule type" value="Genomic_DNA"/>
</dbReference>
<protein>
    <recommendedName>
        <fullName evidence="3">Cyclin N-terminal domain-containing protein</fullName>
    </recommendedName>
</protein>
<gene>
    <name evidence="1" type="ORF">TUBRATIS_007390</name>
</gene>
<evidence type="ECO:0000313" key="1">
    <source>
        <dbReference type="EMBL" id="RVD92750.1"/>
    </source>
</evidence>
<proteinExistence type="predicted"/>
<name>A0A437ANJ7_9MICR</name>
<reference evidence="1 2" key="1">
    <citation type="submission" date="2018-10" db="EMBL/GenBank/DDBJ databases">
        <title>Draft genome sequence of the microsporidian Tubulinosema ratisbonensis.</title>
        <authorList>
            <person name="Polonais V."/>
            <person name="Peyretaillade E."/>
            <person name="Niehus S."/>
            <person name="Wawrzyniak I."/>
            <person name="Franchet A."/>
            <person name="Gaspin C."/>
            <person name="Reichstadt M."/>
            <person name="Belser C."/>
            <person name="Labadie K."/>
            <person name="Delbac F."/>
            <person name="Ferrandon D."/>
        </authorList>
    </citation>
    <scope>NUCLEOTIDE SEQUENCE [LARGE SCALE GENOMIC DNA]</scope>
    <source>
        <strain evidence="1 2">Franzen</strain>
    </source>
</reference>
<sequence>MNNKFSLEEEILTCQNRTETLKDYLFPFIQNKEEIDELILMLKKVKITFVKLFCAVYTFRKIKEIYCFKTFNENVSKFTINKINYELIQNKQLVFIVCVILAHKSFDDNFINLSIWSKISKYSKNNLFLGEYVIIKLLNFNFTPKKEEFLEVKCDFCLKFNYFEIKYEGNLLKEKLKTYFIKMFSCFGNE</sequence>
<organism evidence="1 2">
    <name type="scientific">Tubulinosema ratisbonensis</name>
    <dbReference type="NCBI Taxonomy" id="291195"/>
    <lineage>
        <taxon>Eukaryota</taxon>
        <taxon>Fungi</taxon>
        <taxon>Fungi incertae sedis</taxon>
        <taxon>Microsporidia</taxon>
        <taxon>Tubulinosematoidea</taxon>
        <taxon>Tubulinosematidae</taxon>
        <taxon>Tubulinosema</taxon>
    </lineage>
</organism>
<dbReference type="SUPFAM" id="SSF47954">
    <property type="entry name" value="Cyclin-like"/>
    <property type="match status" value="1"/>
</dbReference>
<dbReference type="Gene3D" id="1.10.472.10">
    <property type="entry name" value="Cyclin-like"/>
    <property type="match status" value="1"/>
</dbReference>
<dbReference type="AlphaFoldDB" id="A0A437ANJ7"/>
<keyword evidence="2" id="KW-1185">Reference proteome</keyword>
<accession>A0A437ANJ7</accession>
<dbReference type="Proteomes" id="UP000282876">
    <property type="component" value="Unassembled WGS sequence"/>
</dbReference>
<comment type="caution">
    <text evidence="1">The sequence shown here is derived from an EMBL/GenBank/DDBJ whole genome shotgun (WGS) entry which is preliminary data.</text>
</comment>
<evidence type="ECO:0008006" key="3">
    <source>
        <dbReference type="Google" id="ProtNLM"/>
    </source>
</evidence>
<evidence type="ECO:0000313" key="2">
    <source>
        <dbReference type="Proteomes" id="UP000282876"/>
    </source>
</evidence>